<protein>
    <submittedName>
        <fullName evidence="2">Uncharacterized protein</fullName>
    </submittedName>
</protein>
<reference evidence="2 3" key="1">
    <citation type="submission" date="2024-02" db="EMBL/GenBank/DDBJ databases">
        <title>High-quality chromosome-scale genome assembly of Pensacola bahiagrass (Paspalum notatum Flugge var. saurae).</title>
        <authorList>
            <person name="Vega J.M."/>
            <person name="Podio M."/>
            <person name="Orjuela J."/>
            <person name="Siena L.A."/>
            <person name="Pessino S.C."/>
            <person name="Combes M.C."/>
            <person name="Mariac C."/>
            <person name="Albertini E."/>
            <person name="Pupilli F."/>
            <person name="Ortiz J.P.A."/>
            <person name="Leblanc O."/>
        </authorList>
    </citation>
    <scope>NUCLEOTIDE SEQUENCE [LARGE SCALE GENOMIC DNA]</scope>
    <source>
        <strain evidence="2">R1</strain>
        <tissue evidence="2">Leaf</tissue>
    </source>
</reference>
<dbReference type="AlphaFoldDB" id="A0AAQ3WLR2"/>
<sequence length="159" mass="17526">MAPGGLAVFAKFGLLDHINDAEAQGTSDWVQNDFSIVSWLYSPIRTVQTRRDTAYSLWRSIRALFRNNAATRSVYVGAEFRNMYQGDMSVMAYCTKVKQLADQRVLGSPVSEPDLVTTAASIRASITSSPASLSTNDPPSSRCDPISSSKNTVRRRRLS</sequence>
<name>A0AAQ3WLR2_PASNO</name>
<feature type="region of interest" description="Disordered" evidence="1">
    <location>
        <begin position="127"/>
        <end position="159"/>
    </location>
</feature>
<evidence type="ECO:0000313" key="2">
    <source>
        <dbReference type="EMBL" id="WVZ66176.1"/>
    </source>
</evidence>
<organism evidence="2 3">
    <name type="scientific">Paspalum notatum var. saurae</name>
    <dbReference type="NCBI Taxonomy" id="547442"/>
    <lineage>
        <taxon>Eukaryota</taxon>
        <taxon>Viridiplantae</taxon>
        <taxon>Streptophyta</taxon>
        <taxon>Embryophyta</taxon>
        <taxon>Tracheophyta</taxon>
        <taxon>Spermatophyta</taxon>
        <taxon>Magnoliopsida</taxon>
        <taxon>Liliopsida</taxon>
        <taxon>Poales</taxon>
        <taxon>Poaceae</taxon>
        <taxon>PACMAD clade</taxon>
        <taxon>Panicoideae</taxon>
        <taxon>Andropogonodae</taxon>
        <taxon>Paspaleae</taxon>
        <taxon>Paspalinae</taxon>
        <taxon>Paspalum</taxon>
    </lineage>
</organism>
<keyword evidence="3" id="KW-1185">Reference proteome</keyword>
<gene>
    <name evidence="2" type="ORF">U9M48_015438</name>
</gene>
<dbReference type="EMBL" id="CP144747">
    <property type="protein sequence ID" value="WVZ66176.1"/>
    <property type="molecule type" value="Genomic_DNA"/>
</dbReference>
<dbReference type="PANTHER" id="PTHR47481:SF31">
    <property type="entry name" value="OS01G0873500 PROTEIN"/>
    <property type="match status" value="1"/>
</dbReference>
<dbReference type="PANTHER" id="PTHR47481">
    <property type="match status" value="1"/>
</dbReference>
<accession>A0AAQ3WLR2</accession>
<dbReference type="Proteomes" id="UP001341281">
    <property type="component" value="Chromosome 03"/>
</dbReference>
<evidence type="ECO:0000256" key="1">
    <source>
        <dbReference type="SAM" id="MobiDB-lite"/>
    </source>
</evidence>
<evidence type="ECO:0000313" key="3">
    <source>
        <dbReference type="Proteomes" id="UP001341281"/>
    </source>
</evidence>
<proteinExistence type="predicted"/>